<protein>
    <submittedName>
        <fullName evidence="2">Uncharacterized protein</fullName>
    </submittedName>
</protein>
<feature type="compositionally biased region" description="Basic and acidic residues" evidence="1">
    <location>
        <begin position="62"/>
        <end position="92"/>
    </location>
</feature>
<evidence type="ECO:0000256" key="1">
    <source>
        <dbReference type="SAM" id="MobiDB-lite"/>
    </source>
</evidence>
<dbReference type="AlphaFoldDB" id="A0A5B7FZN1"/>
<sequence length="92" mass="10883">MKNRSGSQTSAADKKEDKNLASFGGYTTRGGKKRRWERKEPENEDGEGTRGCECWKRRRKTQEKDGKRQEEKEMKEKTMKREKITGKRKKDE</sequence>
<reference evidence="2 3" key="1">
    <citation type="submission" date="2019-05" db="EMBL/GenBank/DDBJ databases">
        <title>Another draft genome of Portunus trituberculatus and its Hox gene families provides insights of decapod evolution.</title>
        <authorList>
            <person name="Jeong J.-H."/>
            <person name="Song I."/>
            <person name="Kim S."/>
            <person name="Choi T."/>
            <person name="Kim D."/>
            <person name="Ryu S."/>
            <person name="Kim W."/>
        </authorList>
    </citation>
    <scope>NUCLEOTIDE SEQUENCE [LARGE SCALE GENOMIC DNA]</scope>
    <source>
        <tissue evidence="2">Muscle</tissue>
    </source>
</reference>
<evidence type="ECO:0000313" key="2">
    <source>
        <dbReference type="EMBL" id="MPC50483.1"/>
    </source>
</evidence>
<feature type="region of interest" description="Disordered" evidence="1">
    <location>
        <begin position="1"/>
        <end position="92"/>
    </location>
</feature>
<gene>
    <name evidence="2" type="ORF">E2C01_044312</name>
</gene>
<organism evidence="2 3">
    <name type="scientific">Portunus trituberculatus</name>
    <name type="common">Swimming crab</name>
    <name type="synonym">Neptunus trituberculatus</name>
    <dbReference type="NCBI Taxonomy" id="210409"/>
    <lineage>
        <taxon>Eukaryota</taxon>
        <taxon>Metazoa</taxon>
        <taxon>Ecdysozoa</taxon>
        <taxon>Arthropoda</taxon>
        <taxon>Crustacea</taxon>
        <taxon>Multicrustacea</taxon>
        <taxon>Malacostraca</taxon>
        <taxon>Eumalacostraca</taxon>
        <taxon>Eucarida</taxon>
        <taxon>Decapoda</taxon>
        <taxon>Pleocyemata</taxon>
        <taxon>Brachyura</taxon>
        <taxon>Eubrachyura</taxon>
        <taxon>Portunoidea</taxon>
        <taxon>Portunidae</taxon>
        <taxon>Portuninae</taxon>
        <taxon>Portunus</taxon>
    </lineage>
</organism>
<evidence type="ECO:0000313" key="3">
    <source>
        <dbReference type="Proteomes" id="UP000324222"/>
    </source>
</evidence>
<accession>A0A5B7FZN1</accession>
<proteinExistence type="predicted"/>
<feature type="compositionally biased region" description="Polar residues" evidence="1">
    <location>
        <begin position="1"/>
        <end position="11"/>
    </location>
</feature>
<dbReference type="Proteomes" id="UP000324222">
    <property type="component" value="Unassembled WGS sequence"/>
</dbReference>
<feature type="compositionally biased region" description="Basic and acidic residues" evidence="1">
    <location>
        <begin position="37"/>
        <end position="55"/>
    </location>
</feature>
<dbReference type="EMBL" id="VSRR010009531">
    <property type="protein sequence ID" value="MPC50483.1"/>
    <property type="molecule type" value="Genomic_DNA"/>
</dbReference>
<name>A0A5B7FZN1_PORTR</name>
<comment type="caution">
    <text evidence="2">The sequence shown here is derived from an EMBL/GenBank/DDBJ whole genome shotgun (WGS) entry which is preliminary data.</text>
</comment>
<keyword evidence="3" id="KW-1185">Reference proteome</keyword>